<dbReference type="AlphaFoldDB" id="A0A317YK66"/>
<dbReference type="ExpressionAtlas" id="A0A317YK66">
    <property type="expression patterns" value="baseline and differential"/>
</dbReference>
<evidence type="ECO:0000256" key="1">
    <source>
        <dbReference type="ARBA" id="ARBA00005857"/>
    </source>
</evidence>
<name>A0A317YK66_MAIZE</name>
<keyword evidence="3" id="KW-0677">Repeat</keyword>
<evidence type="ECO:0000256" key="3">
    <source>
        <dbReference type="ARBA" id="ARBA00022737"/>
    </source>
</evidence>
<organism evidence="5">
    <name type="scientific">Zea mays</name>
    <name type="common">Maize</name>
    <dbReference type="NCBI Taxonomy" id="4577"/>
    <lineage>
        <taxon>Eukaryota</taxon>
        <taxon>Viridiplantae</taxon>
        <taxon>Streptophyta</taxon>
        <taxon>Embryophyta</taxon>
        <taxon>Tracheophyta</taxon>
        <taxon>Spermatophyta</taxon>
        <taxon>Magnoliopsida</taxon>
        <taxon>Liliopsida</taxon>
        <taxon>Poales</taxon>
        <taxon>Poaceae</taxon>
        <taxon>PACMAD clade</taxon>
        <taxon>Panicoideae</taxon>
        <taxon>Andropogonodae</taxon>
        <taxon>Andropogoneae</taxon>
        <taxon>Tripsacinae</taxon>
        <taxon>Zea</taxon>
    </lineage>
</organism>
<gene>
    <name evidence="5" type="ORF">Zm00014a_027271</name>
</gene>
<evidence type="ECO:0000313" key="5">
    <source>
        <dbReference type="EMBL" id="PWZ58960.1"/>
    </source>
</evidence>
<comment type="similarity">
    <text evidence="1">Belongs to the TTC38 family.</text>
</comment>
<reference evidence="5" key="1">
    <citation type="journal article" date="2018" name="Nat. Genet.">
        <title>Extensive intraspecific gene order and gene structural variations between Mo17 and other maize genomes.</title>
        <authorList>
            <person name="Sun S."/>
            <person name="Zhou Y."/>
            <person name="Chen J."/>
            <person name="Shi J."/>
            <person name="Zhao H."/>
            <person name="Zhao H."/>
            <person name="Song W."/>
            <person name="Zhang M."/>
            <person name="Cui Y."/>
            <person name="Dong X."/>
            <person name="Liu H."/>
            <person name="Ma X."/>
            <person name="Jiao Y."/>
            <person name="Wang B."/>
            <person name="Wei X."/>
            <person name="Stein J.C."/>
            <person name="Glaubitz J.C."/>
            <person name="Lu F."/>
            <person name="Yu G."/>
            <person name="Liang C."/>
            <person name="Fengler K."/>
            <person name="Li B."/>
            <person name="Rafalski A."/>
            <person name="Schnable P.S."/>
            <person name="Ware D.H."/>
            <person name="Buckler E.S."/>
            <person name="Lai J."/>
        </authorList>
    </citation>
    <scope>NUCLEOTIDE SEQUENCE [LARGE SCALE GENOMIC DNA]</scope>
    <source>
        <tissue evidence="5">Seedling</tissue>
    </source>
</reference>
<dbReference type="InterPro" id="IPR011990">
    <property type="entry name" value="TPR-like_helical_dom_sf"/>
</dbReference>
<protein>
    <recommendedName>
        <fullName evidence="2">Tetratricopeptide repeat protein 38</fullName>
    </recommendedName>
</protein>
<proteinExistence type="inferred from homology"/>
<dbReference type="EMBL" id="NCVQ01000001">
    <property type="protein sequence ID" value="PWZ58960.1"/>
    <property type="molecule type" value="Genomic_DNA"/>
</dbReference>
<dbReference type="Proteomes" id="UP000251960">
    <property type="component" value="Chromosome 1"/>
</dbReference>
<evidence type="ECO:0000256" key="2">
    <source>
        <dbReference type="ARBA" id="ARBA00019992"/>
    </source>
</evidence>
<dbReference type="CDD" id="cd05804">
    <property type="entry name" value="StaR_like"/>
    <property type="match status" value="1"/>
</dbReference>
<comment type="caution">
    <text evidence="5">The sequence shown here is derived from an EMBL/GenBank/DDBJ whole genome shotgun (WGS) entry which is preliminary data.</text>
</comment>
<accession>A0A317YK66</accession>
<sequence>MAAAEGQVRRDMWGQEYRTSSADCAAALDAYYAAFMSFGRGRVAAVLRAAAADPTCALAAAHAAQSVAPRDPAGAAAFLNAAADNLGKATEYERAVFGTLSVLVGEKRDEEVAIERHFELLEQFPRDLLSLKRAQLICFYMGKPDLSLKFVQQVLPKNQDQNFIYGMLAFPLLELGRMDEAERAARRGLAINKNDFWSQHNLCHVFQQECRFREATEFMESCSPSWEACTSFLLTHNWWHVAVCYLEAESPLCKVLEIYDHNIMKELEKSDCETAEVYLNGLGLLLRLFIRGHIDSAKERLTTLLDALKNESTWHVEWLLDLLILWALSSMGELKSAHNMLESLKSRSDMLSLVFCRNTRRFINSTKSEKQPDCRVRLMDRNRQQAMQKAIKLAEAAYEYGKGDHMKVYDTLGPDFDALGYKMIGASDEQVDVFNEVWYTVLINAGETSKAIEILGKQIRKREGAPFLWRLLVRVLTQSHCFLSFLVFTLEFVRQDCYGYTL</sequence>
<dbReference type="InterPro" id="IPR033891">
    <property type="entry name" value="TTC38"/>
</dbReference>
<dbReference type="PANTHER" id="PTHR16263:SF4">
    <property type="entry name" value="TETRATRICOPEPTIDE REPEAT PROTEIN 38"/>
    <property type="match status" value="1"/>
</dbReference>
<dbReference type="Gene3D" id="1.25.40.10">
    <property type="entry name" value="Tetratricopeptide repeat domain"/>
    <property type="match status" value="1"/>
</dbReference>
<evidence type="ECO:0000256" key="4">
    <source>
        <dbReference type="ARBA" id="ARBA00022803"/>
    </source>
</evidence>
<dbReference type="PANTHER" id="PTHR16263">
    <property type="entry name" value="TETRATRICOPEPTIDE REPEAT PROTEIN 38"/>
    <property type="match status" value="1"/>
</dbReference>
<dbReference type="SUPFAM" id="SSF48452">
    <property type="entry name" value="TPR-like"/>
    <property type="match status" value="1"/>
</dbReference>
<keyword evidence="4" id="KW-0802">TPR repeat</keyword>